<dbReference type="Proteomes" id="UP000299102">
    <property type="component" value="Unassembled WGS sequence"/>
</dbReference>
<comment type="caution">
    <text evidence="1">The sequence shown here is derived from an EMBL/GenBank/DDBJ whole genome shotgun (WGS) entry which is preliminary data.</text>
</comment>
<keyword evidence="2" id="KW-1185">Reference proteome</keyword>
<dbReference type="EMBL" id="BGZK01000090">
    <property type="protein sequence ID" value="GBP17772.1"/>
    <property type="molecule type" value="Genomic_DNA"/>
</dbReference>
<gene>
    <name evidence="1" type="ORF">EVAR_102631_1</name>
</gene>
<reference evidence="1 2" key="1">
    <citation type="journal article" date="2019" name="Commun. Biol.">
        <title>The bagworm genome reveals a unique fibroin gene that provides high tensile strength.</title>
        <authorList>
            <person name="Kono N."/>
            <person name="Nakamura H."/>
            <person name="Ohtoshi R."/>
            <person name="Tomita M."/>
            <person name="Numata K."/>
            <person name="Arakawa K."/>
        </authorList>
    </citation>
    <scope>NUCLEOTIDE SEQUENCE [LARGE SCALE GENOMIC DNA]</scope>
</reference>
<accession>A0A4C1TUS4</accession>
<dbReference type="AlphaFoldDB" id="A0A4C1TUS4"/>
<sequence>MKFHATFQLTTSRLTIRPCSSVSANKRPLLETSLPARSPRRSVCATRNSRWPVTLTRSQVRSEEAVQSVVVARGPIFPGG</sequence>
<proteinExistence type="predicted"/>
<evidence type="ECO:0000313" key="1">
    <source>
        <dbReference type="EMBL" id="GBP17772.1"/>
    </source>
</evidence>
<name>A0A4C1TUS4_EUMVA</name>
<evidence type="ECO:0000313" key="2">
    <source>
        <dbReference type="Proteomes" id="UP000299102"/>
    </source>
</evidence>
<organism evidence="1 2">
    <name type="scientific">Eumeta variegata</name>
    <name type="common">Bagworm moth</name>
    <name type="synonym">Eumeta japonica</name>
    <dbReference type="NCBI Taxonomy" id="151549"/>
    <lineage>
        <taxon>Eukaryota</taxon>
        <taxon>Metazoa</taxon>
        <taxon>Ecdysozoa</taxon>
        <taxon>Arthropoda</taxon>
        <taxon>Hexapoda</taxon>
        <taxon>Insecta</taxon>
        <taxon>Pterygota</taxon>
        <taxon>Neoptera</taxon>
        <taxon>Endopterygota</taxon>
        <taxon>Lepidoptera</taxon>
        <taxon>Glossata</taxon>
        <taxon>Ditrysia</taxon>
        <taxon>Tineoidea</taxon>
        <taxon>Psychidae</taxon>
        <taxon>Oiketicinae</taxon>
        <taxon>Eumeta</taxon>
    </lineage>
</organism>
<protein>
    <submittedName>
        <fullName evidence="1">Uncharacterized protein</fullName>
    </submittedName>
</protein>